<dbReference type="EMBL" id="LSRX01000400">
    <property type="protein sequence ID" value="OLP98351.1"/>
    <property type="molecule type" value="Genomic_DNA"/>
</dbReference>
<dbReference type="AlphaFoldDB" id="A0A1Q9DT72"/>
<keyword evidence="2" id="KW-1185">Reference proteome</keyword>
<organism evidence="1 2">
    <name type="scientific">Symbiodinium microadriaticum</name>
    <name type="common">Dinoflagellate</name>
    <name type="synonym">Zooxanthella microadriatica</name>
    <dbReference type="NCBI Taxonomy" id="2951"/>
    <lineage>
        <taxon>Eukaryota</taxon>
        <taxon>Sar</taxon>
        <taxon>Alveolata</taxon>
        <taxon>Dinophyceae</taxon>
        <taxon>Suessiales</taxon>
        <taxon>Symbiodiniaceae</taxon>
        <taxon>Symbiodinium</taxon>
    </lineage>
</organism>
<proteinExistence type="predicted"/>
<protein>
    <submittedName>
        <fullName evidence="1">Uncharacterized protein</fullName>
    </submittedName>
</protein>
<name>A0A1Q9DT72_SYMMI</name>
<reference evidence="1 2" key="1">
    <citation type="submission" date="2016-02" db="EMBL/GenBank/DDBJ databases">
        <title>Genome analysis of coral dinoflagellate symbionts highlights evolutionary adaptations to a symbiotic lifestyle.</title>
        <authorList>
            <person name="Aranda M."/>
            <person name="Li Y."/>
            <person name="Liew Y.J."/>
            <person name="Baumgarten S."/>
            <person name="Simakov O."/>
            <person name="Wilson M."/>
            <person name="Piel J."/>
            <person name="Ashoor H."/>
            <person name="Bougouffa S."/>
            <person name="Bajic V.B."/>
            <person name="Ryu T."/>
            <person name="Ravasi T."/>
            <person name="Bayer T."/>
            <person name="Micklem G."/>
            <person name="Kim H."/>
            <person name="Bhak J."/>
            <person name="Lajeunesse T.C."/>
            <person name="Voolstra C.R."/>
        </authorList>
    </citation>
    <scope>NUCLEOTIDE SEQUENCE [LARGE SCALE GENOMIC DNA]</scope>
    <source>
        <strain evidence="1 2">CCMP2467</strain>
    </source>
</reference>
<evidence type="ECO:0000313" key="1">
    <source>
        <dbReference type="EMBL" id="OLP98351.1"/>
    </source>
</evidence>
<dbReference type="Proteomes" id="UP000186817">
    <property type="component" value="Unassembled WGS sequence"/>
</dbReference>
<gene>
    <name evidence="1" type="ORF">AK812_SmicGene19218</name>
</gene>
<comment type="caution">
    <text evidence="1">The sequence shown here is derived from an EMBL/GenBank/DDBJ whole genome shotgun (WGS) entry which is preliminary data.</text>
</comment>
<sequence>MPLQDGWQPNAAFGKAKLFDTPDFVGRGRSATLKWALANEQSKKASEKEKFAQRLKGEKLRLSEELNQEKSKSELAALL</sequence>
<accession>A0A1Q9DT72</accession>
<evidence type="ECO:0000313" key="2">
    <source>
        <dbReference type="Proteomes" id="UP000186817"/>
    </source>
</evidence>